<dbReference type="SMART" id="SM00903">
    <property type="entry name" value="Flavin_Reduct"/>
    <property type="match status" value="1"/>
</dbReference>
<dbReference type="Gene3D" id="2.30.110.10">
    <property type="entry name" value="Electron Transport, Fmn-binding Protein, Chain A"/>
    <property type="match status" value="1"/>
</dbReference>
<keyword evidence="4" id="KW-1185">Reference proteome</keyword>
<dbReference type="Proteomes" id="UP000263377">
    <property type="component" value="Unassembled WGS sequence"/>
</dbReference>
<accession>A0A373A3M5</accession>
<dbReference type="AlphaFoldDB" id="A0A373A3M5"/>
<dbReference type="SUPFAM" id="SSF50475">
    <property type="entry name" value="FMN-binding split barrel"/>
    <property type="match status" value="1"/>
</dbReference>
<protein>
    <submittedName>
        <fullName evidence="3">Flavin reductase</fullName>
    </submittedName>
</protein>
<evidence type="ECO:0000313" key="4">
    <source>
        <dbReference type="Proteomes" id="UP000263377"/>
    </source>
</evidence>
<evidence type="ECO:0000313" key="3">
    <source>
        <dbReference type="EMBL" id="RGD62661.1"/>
    </source>
</evidence>
<gene>
    <name evidence="3" type="ORF">DR950_05105</name>
</gene>
<dbReference type="RefSeq" id="WP_053112049.1">
    <property type="nucleotide sequence ID" value="NZ_QVIG01000001.1"/>
</dbReference>
<keyword evidence="1" id="KW-0560">Oxidoreductase</keyword>
<proteinExistence type="predicted"/>
<reference evidence="3 4" key="1">
    <citation type="submission" date="2018-08" db="EMBL/GenBank/DDBJ databases">
        <title>Diversity &amp; Physiological Properties of Lignin-Decomposing Actinobacteria from Soil.</title>
        <authorList>
            <person name="Roh S.G."/>
            <person name="Kim S.B."/>
        </authorList>
    </citation>
    <scope>NUCLEOTIDE SEQUENCE [LARGE SCALE GENOMIC DNA]</scope>
    <source>
        <strain evidence="3 4">MMS17-GH009</strain>
    </source>
</reference>
<dbReference type="InterPro" id="IPR012349">
    <property type="entry name" value="Split_barrel_FMN-bd"/>
</dbReference>
<sequence>MARFATGITVLTTGGEHVHGMTANAFSSVSLEPPLVLCCVARTATMHRAITATGSFAVSVLGAEQEPLARYFAGRGRPRGAAQFHGVDWRPGPFTGAPLLSGSLAWLECKLAAQYDGGDHSVFLGSVLGSGWTEGRQALLFYGGGFHRGVGGAGDGTG</sequence>
<dbReference type="PANTHER" id="PTHR30466:SF1">
    <property type="entry name" value="FMN REDUCTASE (NADH) RUTF"/>
    <property type="match status" value="1"/>
</dbReference>
<dbReference type="GO" id="GO:0010181">
    <property type="term" value="F:FMN binding"/>
    <property type="evidence" value="ECO:0007669"/>
    <property type="project" value="InterPro"/>
</dbReference>
<dbReference type="EMBL" id="QVIG01000001">
    <property type="protein sequence ID" value="RGD62661.1"/>
    <property type="molecule type" value="Genomic_DNA"/>
</dbReference>
<dbReference type="InterPro" id="IPR002563">
    <property type="entry name" value="Flavin_Rdtase-like_dom"/>
</dbReference>
<feature type="domain" description="Flavin reductase like" evidence="2">
    <location>
        <begin position="1"/>
        <end position="148"/>
    </location>
</feature>
<dbReference type="Pfam" id="PF01613">
    <property type="entry name" value="Flavin_Reduct"/>
    <property type="match status" value="1"/>
</dbReference>
<comment type="caution">
    <text evidence="3">The sequence shown here is derived from an EMBL/GenBank/DDBJ whole genome shotgun (WGS) entry which is preliminary data.</text>
</comment>
<name>A0A373A3M5_9ACTN</name>
<dbReference type="PANTHER" id="PTHR30466">
    <property type="entry name" value="FLAVIN REDUCTASE"/>
    <property type="match status" value="1"/>
</dbReference>
<evidence type="ECO:0000259" key="2">
    <source>
        <dbReference type="SMART" id="SM00903"/>
    </source>
</evidence>
<dbReference type="InterPro" id="IPR050268">
    <property type="entry name" value="NADH-dep_flavin_reductase"/>
</dbReference>
<organism evidence="3 4">
    <name type="scientific">Kitasatospora xanthocidica</name>
    <dbReference type="NCBI Taxonomy" id="83382"/>
    <lineage>
        <taxon>Bacteria</taxon>
        <taxon>Bacillati</taxon>
        <taxon>Actinomycetota</taxon>
        <taxon>Actinomycetes</taxon>
        <taxon>Kitasatosporales</taxon>
        <taxon>Streptomycetaceae</taxon>
        <taxon>Kitasatospora</taxon>
    </lineage>
</organism>
<dbReference type="GO" id="GO:0042602">
    <property type="term" value="F:riboflavin reductase (NADPH) activity"/>
    <property type="evidence" value="ECO:0007669"/>
    <property type="project" value="TreeGrafter"/>
</dbReference>
<evidence type="ECO:0000256" key="1">
    <source>
        <dbReference type="ARBA" id="ARBA00023002"/>
    </source>
</evidence>